<organism evidence="3 4">
    <name type="scientific">Plasmodium vivax</name>
    <name type="common">malaria parasite P. vivax</name>
    <dbReference type="NCBI Taxonomy" id="5855"/>
    <lineage>
        <taxon>Eukaryota</taxon>
        <taxon>Sar</taxon>
        <taxon>Alveolata</taxon>
        <taxon>Apicomplexa</taxon>
        <taxon>Aconoidasida</taxon>
        <taxon>Haemosporida</taxon>
        <taxon>Plasmodiidae</taxon>
        <taxon>Plasmodium</taxon>
        <taxon>Plasmodium (Plasmodium)</taxon>
    </lineage>
</organism>
<keyword evidence="2" id="KW-0472">Membrane</keyword>
<gene>
    <name evidence="3" type="ORF">PVC01_000026500</name>
</gene>
<dbReference type="EMBL" id="FLYI01000044">
    <property type="protein sequence ID" value="SCA59880.1"/>
    <property type="molecule type" value="Genomic_DNA"/>
</dbReference>
<dbReference type="VEuPathDB" id="PlasmoDB:PVX_104695"/>
<evidence type="ECO:0000256" key="2">
    <source>
        <dbReference type="SAM" id="Phobius"/>
    </source>
</evidence>
<proteinExistence type="predicted"/>
<feature type="transmembrane region" description="Helical" evidence="2">
    <location>
        <begin position="385"/>
        <end position="410"/>
    </location>
</feature>
<dbReference type="InterPro" id="IPR008780">
    <property type="entry name" value="Plasmodium_Vir"/>
</dbReference>
<evidence type="ECO:0000313" key="4">
    <source>
        <dbReference type="Proteomes" id="UP000305196"/>
    </source>
</evidence>
<keyword evidence="2" id="KW-1133">Transmembrane helix</keyword>
<sequence>MPCSKAFTGYHSYGCYKEMKRQFVERINETSFNIISDVSDFEKSYPHNERKNLIRLPKVFTKLQKYLSNHAVFAAAGTYNGDATCNYINYLLYDGIRNENYGYCDEQTFNNFRDFVYDYNTSTRSHICINKLKHLDEHEFKKMNALYQLYEWYNKLTSTYLDKNGRCDAFGNIIAIYNKALENYDSEDGKDDKLIEKLLDLKKLTVESNLPHYSICKYRKYEFKEPKKYLKRQEEIEAKRRHAEEEIKRQIQKQQQEQEQLQRQKEKEELEKQNLPQRGKLDTNELLSNRENVLSAALTHEIETEQSFGTESPRGEGYRVMQEYARPSSFYSERLRTQKEQLEQTERGYGGFKDETMDTSTTSGITATITDTISGFIKEVDPAPVLGVSGGMGVLFILFKYTPFGSFFGGRRRRMHQIPRTFGGFTPGDFTNFQEYGGGYVGYSQMDMPFQGE</sequence>
<dbReference type="VEuPathDB" id="PlasmoDB:PVPAM_050006000"/>
<accession>A0A1G4E428</accession>
<feature type="region of interest" description="Disordered" evidence="1">
    <location>
        <begin position="247"/>
        <end position="286"/>
    </location>
</feature>
<reference evidence="3 4" key="1">
    <citation type="submission" date="2016-07" db="EMBL/GenBank/DDBJ databases">
        <authorList>
            <consortium name="Pathogen Informatics"/>
        </authorList>
    </citation>
    <scope>NUCLEOTIDE SEQUENCE [LARGE SCALE GENOMIC DNA]</scope>
</reference>
<protein>
    <submittedName>
        <fullName evidence="3">VIR protein</fullName>
    </submittedName>
</protein>
<dbReference type="VEuPathDB" id="PlasmoDB:PVP01_0735800"/>
<evidence type="ECO:0000256" key="1">
    <source>
        <dbReference type="SAM" id="MobiDB-lite"/>
    </source>
</evidence>
<dbReference type="AlphaFoldDB" id="A0A1G4E428"/>
<dbReference type="VEuPathDB" id="PlasmoDB:PVW1_130055600"/>
<name>A0A1G4E428_PLAVI</name>
<evidence type="ECO:0000313" key="3">
    <source>
        <dbReference type="EMBL" id="SCA59880.1"/>
    </source>
</evidence>
<keyword evidence="2" id="KW-0812">Transmembrane</keyword>
<dbReference type="Pfam" id="PF05795">
    <property type="entry name" value="Plasmodium_Vir"/>
    <property type="match status" value="1"/>
</dbReference>
<feature type="compositionally biased region" description="Basic and acidic residues" evidence="1">
    <location>
        <begin position="260"/>
        <end position="272"/>
    </location>
</feature>
<dbReference type="Proteomes" id="UP000305196">
    <property type="component" value="Unassembled WGS sequence"/>
</dbReference>